<dbReference type="SMART" id="SM00382">
    <property type="entry name" value="AAA"/>
    <property type="match status" value="2"/>
</dbReference>
<keyword evidence="3" id="KW-0645">Protease</keyword>
<name>A0A6S7BI76_9BURK</name>
<dbReference type="Gene3D" id="3.40.50.300">
    <property type="entry name" value="P-loop containing nucleotide triphosphate hydrolases"/>
    <property type="match status" value="2"/>
</dbReference>
<feature type="region of interest" description="Disordered" evidence="1">
    <location>
        <begin position="49"/>
        <end position="119"/>
    </location>
</feature>
<keyword evidence="3" id="KW-0378">Hydrolase</keyword>
<evidence type="ECO:0000313" key="4">
    <source>
        <dbReference type="Proteomes" id="UP000494365"/>
    </source>
</evidence>
<keyword evidence="4" id="KW-1185">Reference proteome</keyword>
<dbReference type="GO" id="GO:0006508">
    <property type="term" value="P:proteolysis"/>
    <property type="evidence" value="ECO:0007669"/>
    <property type="project" value="UniProtKB-KW"/>
</dbReference>
<dbReference type="GO" id="GO:0005524">
    <property type="term" value="F:ATP binding"/>
    <property type="evidence" value="ECO:0007669"/>
    <property type="project" value="InterPro"/>
</dbReference>
<dbReference type="PANTHER" id="PTHR23077:SF198">
    <property type="entry name" value="ATP-DEPENDENT ZINC METALLOPROTEASE FTSH"/>
    <property type="match status" value="1"/>
</dbReference>
<evidence type="ECO:0000256" key="1">
    <source>
        <dbReference type="SAM" id="MobiDB-lite"/>
    </source>
</evidence>
<dbReference type="InterPro" id="IPR050168">
    <property type="entry name" value="AAA_ATPase_domain"/>
</dbReference>
<dbReference type="Gene3D" id="1.10.8.60">
    <property type="match status" value="1"/>
</dbReference>
<dbReference type="Pfam" id="PF00004">
    <property type="entry name" value="AAA"/>
    <property type="match status" value="2"/>
</dbReference>
<reference evidence="3 4" key="1">
    <citation type="submission" date="2020-04" db="EMBL/GenBank/DDBJ databases">
        <authorList>
            <person name="De Canck E."/>
        </authorList>
    </citation>
    <scope>NUCLEOTIDE SEQUENCE [LARGE SCALE GENOMIC DNA]</scope>
    <source>
        <strain evidence="3 4">LMG 28614</strain>
    </source>
</reference>
<dbReference type="Proteomes" id="UP000494365">
    <property type="component" value="Unassembled WGS sequence"/>
</dbReference>
<dbReference type="InterPro" id="IPR003959">
    <property type="entry name" value="ATPase_AAA_core"/>
</dbReference>
<dbReference type="InterPro" id="IPR003593">
    <property type="entry name" value="AAA+_ATPase"/>
</dbReference>
<gene>
    <name evidence="3" type="primary">ftsH_3</name>
    <name evidence="3" type="ORF">LMG28614_05186</name>
</gene>
<evidence type="ECO:0000259" key="2">
    <source>
        <dbReference type="SMART" id="SM00382"/>
    </source>
</evidence>
<dbReference type="EMBL" id="CADIKK010000028">
    <property type="protein sequence ID" value="CAB3800477.1"/>
    <property type="molecule type" value="Genomic_DNA"/>
</dbReference>
<feature type="domain" description="AAA+ ATPase" evidence="2">
    <location>
        <begin position="429"/>
        <end position="558"/>
    </location>
</feature>
<feature type="domain" description="AAA+ ATPase" evidence="2">
    <location>
        <begin position="172"/>
        <end position="308"/>
    </location>
</feature>
<dbReference type="GO" id="GO:0016887">
    <property type="term" value="F:ATP hydrolysis activity"/>
    <property type="evidence" value="ECO:0007669"/>
    <property type="project" value="InterPro"/>
</dbReference>
<dbReference type="RefSeq" id="WP_175152225.1">
    <property type="nucleotide sequence ID" value="NZ_CADIKK010000028.1"/>
</dbReference>
<dbReference type="InterPro" id="IPR027417">
    <property type="entry name" value="P-loop_NTPase"/>
</dbReference>
<sequence>MNLFGIQKLYRAYRAPDQLIINGGIVTVPLEAKITRAAPTVVARTGPAQPIEAAPSTPAARVMSAMPAGSAEPAISTASQEPAIHEPLPRPTVTTEQPRAPVPQKPSGLAQPKQPPQPEYTFNHLVQRARFNFSAIVGMAETKKRMLAAAREILALQDQGKGTPQGQPAAKSRNGMLFFGEPGNGKTLFAEALAGELNVPFLSIAYGDVASKWVNETPQKIKAVFDQARRKGAGVLFIDEFDSFVKSRDAGGAHSMDQDMTNVLLTEIVSLRGTPVVLVAATNFIDNLDRASIREGRFDYKIEVPPPDFEARRAILNKTLYTAFGQGCIYTGTLTNLAERWEGFSASRLDSLGGQLKEMRNDGTFGPGRVTFDIAMKAMRLLQGRKGKLPENVKPIDEIIMPEQSREVLRDLAFKMKNVYNLEKIGGRIPAGLVFAGPPGTGKTEAGRSLAKESDFAFLETTGAKIVADPGLWDKLVREARDIRPTIVFIDEADDVLRDRRFSNVATLTNNVLTTMDGAAGRMRDIVYIAATNHLEQFDSAALRGGRFEEKILFDVPGSEDMARYASAKLTRLAGSTYEIMPDTRARLLDMLAGRSIADADAVMQKAIDAAAVRALRESVNEIRPEDVEHASRTVLNEQELA</sequence>
<accession>A0A6S7BI76</accession>
<dbReference type="SUPFAM" id="SSF52540">
    <property type="entry name" value="P-loop containing nucleoside triphosphate hydrolases"/>
    <property type="match status" value="2"/>
</dbReference>
<proteinExistence type="predicted"/>
<dbReference type="AlphaFoldDB" id="A0A6S7BI76"/>
<keyword evidence="3" id="KW-0482">Metalloprotease</keyword>
<dbReference type="GO" id="GO:0008237">
    <property type="term" value="F:metallopeptidase activity"/>
    <property type="evidence" value="ECO:0007669"/>
    <property type="project" value="UniProtKB-KW"/>
</dbReference>
<dbReference type="EC" id="3.4.24.-" evidence="3"/>
<dbReference type="CDD" id="cd19481">
    <property type="entry name" value="RecA-like_protease"/>
    <property type="match status" value="2"/>
</dbReference>
<organism evidence="3 4">
    <name type="scientific">Paraburkholderia ultramafica</name>
    <dbReference type="NCBI Taxonomy" id="1544867"/>
    <lineage>
        <taxon>Bacteria</taxon>
        <taxon>Pseudomonadati</taxon>
        <taxon>Pseudomonadota</taxon>
        <taxon>Betaproteobacteria</taxon>
        <taxon>Burkholderiales</taxon>
        <taxon>Burkholderiaceae</taxon>
        <taxon>Paraburkholderia</taxon>
    </lineage>
</organism>
<protein>
    <submittedName>
        <fullName evidence="3">ATP-dependent zinc metalloprotease FtsH</fullName>
        <ecNumber evidence="3">3.4.24.-</ecNumber>
    </submittedName>
</protein>
<dbReference type="PANTHER" id="PTHR23077">
    <property type="entry name" value="AAA-FAMILY ATPASE"/>
    <property type="match status" value="1"/>
</dbReference>
<evidence type="ECO:0000313" key="3">
    <source>
        <dbReference type="EMBL" id="CAB3800477.1"/>
    </source>
</evidence>